<name>A0A173ULD6_EUBRA</name>
<sequence length="182" mass="20520">MLTENQLEMLGDQIAALYQALEQDVIADIARRVKKAKRFTETAELMAQAMKETGKSPDQIRAEVMKLIRADKAFQDEVAKNTKEWKEFVREEIKATEAAAKEAGNDIIANAGDMSFNYDMEAWQQAGMELTKDSAFTRMVEEMSKATAGTLKNLTRSTGLCDSFQCPISIDRFKSKNQVGYW</sequence>
<organism evidence="1 2">
    <name type="scientific">Eubacterium ramulus</name>
    <dbReference type="NCBI Taxonomy" id="39490"/>
    <lineage>
        <taxon>Bacteria</taxon>
        <taxon>Bacillati</taxon>
        <taxon>Bacillota</taxon>
        <taxon>Clostridia</taxon>
        <taxon>Eubacteriales</taxon>
        <taxon>Eubacteriaceae</taxon>
        <taxon>Eubacterium</taxon>
    </lineage>
</organism>
<dbReference type="RefSeq" id="WP_055290500.1">
    <property type="nucleotide sequence ID" value="NZ_CP173382.1"/>
</dbReference>
<dbReference type="GO" id="GO:0005198">
    <property type="term" value="F:structural molecule activity"/>
    <property type="evidence" value="ECO:0007669"/>
    <property type="project" value="InterPro"/>
</dbReference>
<dbReference type="InterPro" id="IPR009319">
    <property type="entry name" value="Phage_A118_VSP1"/>
</dbReference>
<proteinExistence type="predicted"/>
<dbReference type="OrthoDB" id="3197444at2"/>
<dbReference type="Pfam" id="PF06152">
    <property type="entry name" value="Phage_min_cap2"/>
    <property type="match status" value="1"/>
</dbReference>
<dbReference type="AlphaFoldDB" id="A0A173ULD6"/>
<protein>
    <submittedName>
        <fullName evidence="1">Uncharacterized protein</fullName>
    </submittedName>
</protein>
<dbReference type="Proteomes" id="UP000095492">
    <property type="component" value="Unassembled WGS sequence"/>
</dbReference>
<dbReference type="GeneID" id="97391182"/>
<evidence type="ECO:0000313" key="2">
    <source>
        <dbReference type="Proteomes" id="UP000095492"/>
    </source>
</evidence>
<dbReference type="STRING" id="39490.ERS852448_02121"/>
<gene>
    <name evidence="1" type="ORF">ERS852448_02121</name>
</gene>
<evidence type="ECO:0000313" key="1">
    <source>
        <dbReference type="EMBL" id="CUN15739.1"/>
    </source>
</evidence>
<reference evidence="1 2" key="1">
    <citation type="submission" date="2015-09" db="EMBL/GenBank/DDBJ databases">
        <authorList>
            <consortium name="Pathogen Informatics"/>
        </authorList>
    </citation>
    <scope>NUCLEOTIDE SEQUENCE [LARGE SCALE GENOMIC DNA]</scope>
    <source>
        <strain evidence="1 2">2789STDY5608891</strain>
    </source>
</reference>
<dbReference type="EMBL" id="CYYA01000015">
    <property type="protein sequence ID" value="CUN15739.1"/>
    <property type="molecule type" value="Genomic_DNA"/>
</dbReference>
<accession>A0A173ULD6</accession>